<feature type="region of interest" description="Disordered" evidence="7">
    <location>
        <begin position="1"/>
        <end position="68"/>
    </location>
</feature>
<dbReference type="InterPro" id="IPR010290">
    <property type="entry name" value="TM_effector"/>
</dbReference>
<dbReference type="KEGG" id="sgd:ELQ87_09310"/>
<organism evidence="9 11">
    <name type="scientific">Streptomyces griseoviridis</name>
    <dbReference type="NCBI Taxonomy" id="45398"/>
    <lineage>
        <taxon>Bacteria</taxon>
        <taxon>Bacillati</taxon>
        <taxon>Actinomycetota</taxon>
        <taxon>Actinomycetes</taxon>
        <taxon>Kitasatosporales</taxon>
        <taxon>Streptomycetaceae</taxon>
        <taxon>Streptomyces</taxon>
    </lineage>
</organism>
<dbReference type="EMBL" id="CP034687">
    <property type="protein sequence ID" value="AZS84461.1"/>
    <property type="molecule type" value="Genomic_DNA"/>
</dbReference>
<feature type="transmembrane region" description="Helical" evidence="8">
    <location>
        <begin position="110"/>
        <end position="131"/>
    </location>
</feature>
<dbReference type="Pfam" id="PF05977">
    <property type="entry name" value="MFS_3"/>
    <property type="match status" value="1"/>
</dbReference>
<dbReference type="SUPFAM" id="SSF103473">
    <property type="entry name" value="MFS general substrate transporter"/>
    <property type="match status" value="1"/>
</dbReference>
<evidence type="ECO:0000313" key="12">
    <source>
        <dbReference type="Proteomes" id="UP000501753"/>
    </source>
</evidence>
<evidence type="ECO:0000256" key="1">
    <source>
        <dbReference type="ARBA" id="ARBA00004651"/>
    </source>
</evidence>
<reference evidence="10 12" key="1">
    <citation type="submission" date="2018-04" db="EMBL/GenBank/DDBJ databases">
        <title>Complete genome sequences of Streptomyces griseoviridis K61 and characterization of antagonistic properties of biological control agents.</title>
        <authorList>
            <person name="Mariita R.M."/>
            <person name="Sello J.K."/>
        </authorList>
    </citation>
    <scope>NUCLEOTIDE SEQUENCE [LARGE SCALE GENOMIC DNA]</scope>
    <source>
        <strain evidence="10 12">K61</strain>
    </source>
</reference>
<evidence type="ECO:0000256" key="7">
    <source>
        <dbReference type="SAM" id="MobiDB-lite"/>
    </source>
</evidence>
<dbReference type="CDD" id="cd06173">
    <property type="entry name" value="MFS_MefA_like"/>
    <property type="match status" value="1"/>
</dbReference>
<feature type="transmembrane region" description="Helical" evidence="8">
    <location>
        <begin position="143"/>
        <end position="164"/>
    </location>
</feature>
<gene>
    <name evidence="10" type="ORF">DDJ31_30015</name>
    <name evidence="9" type="ORF">ELQ87_09310</name>
</gene>
<keyword evidence="6 8" id="KW-0472">Membrane</keyword>
<feature type="transmembrane region" description="Helical" evidence="8">
    <location>
        <begin position="80"/>
        <end position="104"/>
    </location>
</feature>
<keyword evidence="4 8" id="KW-0812">Transmembrane</keyword>
<feature type="transmembrane region" description="Helical" evidence="8">
    <location>
        <begin position="170"/>
        <end position="194"/>
    </location>
</feature>
<keyword evidence="5 8" id="KW-1133">Transmembrane helix</keyword>
<dbReference type="Proteomes" id="UP000271291">
    <property type="component" value="Chromosome"/>
</dbReference>
<feature type="compositionally biased region" description="Polar residues" evidence="7">
    <location>
        <begin position="1"/>
        <end position="22"/>
    </location>
</feature>
<feature type="compositionally biased region" description="Polar residues" evidence="7">
    <location>
        <begin position="49"/>
        <end position="60"/>
    </location>
</feature>
<feature type="transmembrane region" description="Helical" evidence="8">
    <location>
        <begin position="444"/>
        <end position="463"/>
    </location>
</feature>
<keyword evidence="12" id="KW-1185">Reference proteome</keyword>
<dbReference type="EMBL" id="CP029078">
    <property type="protein sequence ID" value="QCN88682.1"/>
    <property type="molecule type" value="Genomic_DNA"/>
</dbReference>
<dbReference type="Proteomes" id="UP000501753">
    <property type="component" value="Chromosome"/>
</dbReference>
<dbReference type="AlphaFoldDB" id="A0A3S9Z9F2"/>
<evidence type="ECO:0000256" key="4">
    <source>
        <dbReference type="ARBA" id="ARBA00022692"/>
    </source>
</evidence>
<evidence type="ECO:0000256" key="5">
    <source>
        <dbReference type="ARBA" id="ARBA00022989"/>
    </source>
</evidence>
<keyword evidence="2" id="KW-0813">Transport</keyword>
<dbReference type="OrthoDB" id="4333930at2"/>
<feature type="transmembrane region" description="Helical" evidence="8">
    <location>
        <begin position="291"/>
        <end position="311"/>
    </location>
</feature>
<keyword evidence="3" id="KW-1003">Cell membrane</keyword>
<dbReference type="InterPro" id="IPR036259">
    <property type="entry name" value="MFS_trans_sf"/>
</dbReference>
<dbReference type="GO" id="GO:0005886">
    <property type="term" value="C:plasma membrane"/>
    <property type="evidence" value="ECO:0007669"/>
    <property type="project" value="UniProtKB-SubCell"/>
</dbReference>
<evidence type="ECO:0000313" key="11">
    <source>
        <dbReference type="Proteomes" id="UP000271291"/>
    </source>
</evidence>
<dbReference type="PANTHER" id="PTHR23513">
    <property type="entry name" value="INTEGRAL MEMBRANE EFFLUX PROTEIN-RELATED"/>
    <property type="match status" value="1"/>
</dbReference>
<evidence type="ECO:0000256" key="6">
    <source>
        <dbReference type="ARBA" id="ARBA00023136"/>
    </source>
</evidence>
<accession>A0A3S9Z9F2</accession>
<comment type="subcellular location">
    <subcellularLocation>
        <location evidence="1">Cell membrane</location>
        <topology evidence="1">Multi-pass membrane protein</topology>
    </subcellularLocation>
</comment>
<dbReference type="PANTHER" id="PTHR23513:SF6">
    <property type="entry name" value="MAJOR FACILITATOR SUPERFAMILY ASSOCIATED DOMAIN-CONTAINING PROTEIN"/>
    <property type="match status" value="1"/>
</dbReference>
<dbReference type="Gene3D" id="1.20.1250.20">
    <property type="entry name" value="MFS general substrate transporter like domains"/>
    <property type="match status" value="1"/>
</dbReference>
<evidence type="ECO:0000256" key="2">
    <source>
        <dbReference type="ARBA" id="ARBA00022448"/>
    </source>
</evidence>
<sequence>MTSAASWRTSPSCCTAKASNGSCRADPCGPGRQREPNTGRDTAWRGRNSHTYEGSSQNVPHRSGPNAPGSLWRDRDFRHYAVAQGISVTGSGVTTIALSVLAVVELHASTFNVALIAFASKLPPLLLSLHAGVLADRRRKRPLIITCDLLCAAVLLTLPTAQFLARITLIHLYAVALTVAALQVIGSNASISFLPSLLGPGRIKDGNAKMGAGNSLADLIGTNSGGALVVALGAARAITVDASSYLASALLLWRIRHHEDPPPPRKAGTSQWAEIREGLTYTLRTPVVRSIVLSNTATSFVLAASSALWSLYLLRELHWSPTALGIVMGAGGAGGILGALVWQPLERRWGPGPVMLGALSLNPLAQIPLVLVGPGLGGQIAIGIGMVIQTGAAVCHGGLQRAVRQELAPDELQGRAQATGAWLAFSLRPFAALAAGGLGTWLGLHLTLTLISAALVIPFLVLWNSPVRDLGTAAPASLTATEEPANP</sequence>
<evidence type="ECO:0000256" key="8">
    <source>
        <dbReference type="SAM" id="Phobius"/>
    </source>
</evidence>
<proteinExistence type="predicted"/>
<name>A0A3S9Z9F2_STRGD</name>
<evidence type="ECO:0000313" key="9">
    <source>
        <dbReference type="EMBL" id="AZS84461.1"/>
    </source>
</evidence>
<reference evidence="9 11" key="2">
    <citation type="submission" date="2018-12" db="EMBL/GenBank/DDBJ databases">
        <title>Streptomyces griseoviridis F1-27 complete genome.</title>
        <authorList>
            <person name="Mariita R.M."/>
            <person name="Sello J.K."/>
        </authorList>
    </citation>
    <scope>NUCLEOTIDE SEQUENCE [LARGE SCALE GENOMIC DNA]</scope>
    <source>
        <strain evidence="9 11">F1-27</strain>
    </source>
</reference>
<evidence type="ECO:0000313" key="10">
    <source>
        <dbReference type="EMBL" id="QCN88682.1"/>
    </source>
</evidence>
<protein>
    <submittedName>
        <fullName evidence="9">MFS transporter</fullName>
    </submittedName>
</protein>
<feature type="compositionally biased region" description="Basic and acidic residues" evidence="7">
    <location>
        <begin position="32"/>
        <end position="44"/>
    </location>
</feature>
<evidence type="ECO:0000256" key="3">
    <source>
        <dbReference type="ARBA" id="ARBA00022475"/>
    </source>
</evidence>
<feature type="transmembrane region" description="Helical" evidence="8">
    <location>
        <begin position="323"/>
        <end position="342"/>
    </location>
</feature>